<accession>A0A1Q5PHZ0</accession>
<organism evidence="1 2">
    <name type="scientific">Pontibacter flavimaris</name>
    <dbReference type="NCBI Taxonomy" id="1797110"/>
    <lineage>
        <taxon>Bacteria</taxon>
        <taxon>Pseudomonadati</taxon>
        <taxon>Bacteroidota</taxon>
        <taxon>Cytophagia</taxon>
        <taxon>Cytophagales</taxon>
        <taxon>Hymenobacteraceae</taxon>
        <taxon>Pontibacter</taxon>
    </lineage>
</organism>
<reference evidence="1 2" key="1">
    <citation type="submission" date="2016-03" db="EMBL/GenBank/DDBJ databases">
        <title>Genome sequence of Pontibacter sp. nov., of the family cytophagaceae, isolated from marine sediment of the Yellow Sea, China.</title>
        <authorList>
            <person name="Zhang G."/>
            <person name="Zhang R."/>
        </authorList>
    </citation>
    <scope>NUCLEOTIDE SEQUENCE [LARGE SCALE GENOMIC DNA]</scope>
    <source>
        <strain evidence="1 2">S10-8</strain>
    </source>
</reference>
<evidence type="ECO:0000313" key="1">
    <source>
        <dbReference type="EMBL" id="OKL41828.1"/>
    </source>
</evidence>
<dbReference type="EMBL" id="LVWA01000002">
    <property type="protein sequence ID" value="OKL41828.1"/>
    <property type="molecule type" value="Genomic_DNA"/>
</dbReference>
<name>A0A1Q5PHZ0_9BACT</name>
<dbReference type="Proteomes" id="UP000186551">
    <property type="component" value="Unassembled WGS sequence"/>
</dbReference>
<keyword evidence="2" id="KW-1185">Reference proteome</keyword>
<sequence>MPAVALRLKAGLQILALNASGLQIPKSKGKIVLYLWPYSNYPKQGRLDPAKDKTQVAIYTCTA</sequence>
<proteinExistence type="predicted"/>
<gene>
    <name evidence="1" type="ORF">A3841_07340</name>
</gene>
<comment type="caution">
    <text evidence="1">The sequence shown here is derived from an EMBL/GenBank/DDBJ whole genome shotgun (WGS) entry which is preliminary data.</text>
</comment>
<dbReference type="AlphaFoldDB" id="A0A1Q5PHZ0"/>
<protein>
    <submittedName>
        <fullName evidence="1">Uncharacterized protein</fullName>
    </submittedName>
</protein>
<evidence type="ECO:0000313" key="2">
    <source>
        <dbReference type="Proteomes" id="UP000186551"/>
    </source>
</evidence>